<protein>
    <recommendedName>
        <fullName evidence="4">Small auxin up regulated protein</fullName>
    </recommendedName>
</protein>
<comment type="caution">
    <text evidence="2">The sequence shown here is derived from an EMBL/GenBank/DDBJ whole genome shotgun (WGS) entry which is preliminary data.</text>
</comment>
<dbReference type="PANTHER" id="PTHR31374:SF139">
    <property type="entry name" value="OS02G0143300 PROTEIN"/>
    <property type="match status" value="1"/>
</dbReference>
<dbReference type="EMBL" id="JASCZI010151084">
    <property type="protein sequence ID" value="MED6168978.1"/>
    <property type="molecule type" value="Genomic_DNA"/>
</dbReference>
<evidence type="ECO:0000313" key="3">
    <source>
        <dbReference type="Proteomes" id="UP001341840"/>
    </source>
</evidence>
<comment type="similarity">
    <text evidence="1">Belongs to the ARG7 family.</text>
</comment>
<evidence type="ECO:0000256" key="1">
    <source>
        <dbReference type="ARBA" id="ARBA00006974"/>
    </source>
</evidence>
<proteinExistence type="inferred from homology"/>
<name>A0ABU6VAL1_9FABA</name>
<evidence type="ECO:0000313" key="2">
    <source>
        <dbReference type="EMBL" id="MED6168978.1"/>
    </source>
</evidence>
<reference evidence="2 3" key="1">
    <citation type="journal article" date="2023" name="Plants (Basel)">
        <title>Bridging the Gap: Combining Genomics and Transcriptomics Approaches to Understand Stylosanthes scabra, an Orphan Legume from the Brazilian Caatinga.</title>
        <authorList>
            <person name="Ferreira-Neto J.R.C."/>
            <person name="da Silva M.D."/>
            <person name="Binneck E."/>
            <person name="de Melo N.F."/>
            <person name="da Silva R.H."/>
            <person name="de Melo A.L.T.M."/>
            <person name="Pandolfi V."/>
            <person name="Bustamante F.O."/>
            <person name="Brasileiro-Vidal A.C."/>
            <person name="Benko-Iseppon A.M."/>
        </authorList>
    </citation>
    <scope>NUCLEOTIDE SEQUENCE [LARGE SCALE GENOMIC DNA]</scope>
    <source>
        <tissue evidence="2">Leaves</tissue>
    </source>
</reference>
<evidence type="ECO:0008006" key="4">
    <source>
        <dbReference type="Google" id="ProtNLM"/>
    </source>
</evidence>
<dbReference type="PANTHER" id="PTHR31374">
    <property type="entry name" value="AUXIN-INDUCED PROTEIN-LIKE-RELATED"/>
    <property type="match status" value="1"/>
</dbReference>
<accession>A0ABU6VAL1</accession>
<dbReference type="Proteomes" id="UP001341840">
    <property type="component" value="Unassembled WGS sequence"/>
</dbReference>
<dbReference type="InterPro" id="IPR003676">
    <property type="entry name" value="SAUR_fam"/>
</dbReference>
<dbReference type="Pfam" id="PF02519">
    <property type="entry name" value="Auxin_inducible"/>
    <property type="match status" value="1"/>
</dbReference>
<gene>
    <name evidence="2" type="ORF">PIB30_017123</name>
</gene>
<sequence>MKLATISIMRLGLGSPCSRRDGKVPLLASDGSSSSKVPKGYVAVYVGPQMRRFVIPISFLGMPEFRVLLERVEEEFGCDHHGAGALEIPCDDKDHFEEILTTCFARQRMASSSNNSNKILSMLA</sequence>
<organism evidence="2 3">
    <name type="scientific">Stylosanthes scabra</name>
    <dbReference type="NCBI Taxonomy" id="79078"/>
    <lineage>
        <taxon>Eukaryota</taxon>
        <taxon>Viridiplantae</taxon>
        <taxon>Streptophyta</taxon>
        <taxon>Embryophyta</taxon>
        <taxon>Tracheophyta</taxon>
        <taxon>Spermatophyta</taxon>
        <taxon>Magnoliopsida</taxon>
        <taxon>eudicotyledons</taxon>
        <taxon>Gunneridae</taxon>
        <taxon>Pentapetalae</taxon>
        <taxon>rosids</taxon>
        <taxon>fabids</taxon>
        <taxon>Fabales</taxon>
        <taxon>Fabaceae</taxon>
        <taxon>Papilionoideae</taxon>
        <taxon>50 kb inversion clade</taxon>
        <taxon>dalbergioids sensu lato</taxon>
        <taxon>Dalbergieae</taxon>
        <taxon>Pterocarpus clade</taxon>
        <taxon>Stylosanthes</taxon>
    </lineage>
</organism>
<keyword evidence="3" id="KW-1185">Reference proteome</keyword>